<dbReference type="EMBL" id="BSQG01000001">
    <property type="protein sequence ID" value="GLU46145.1"/>
    <property type="molecule type" value="Genomic_DNA"/>
</dbReference>
<organism evidence="1 2">
    <name type="scientific">Nocardiopsis ansamitocini</name>
    <dbReference type="NCBI Taxonomy" id="1670832"/>
    <lineage>
        <taxon>Bacteria</taxon>
        <taxon>Bacillati</taxon>
        <taxon>Actinomycetota</taxon>
        <taxon>Actinomycetes</taxon>
        <taxon>Streptosporangiales</taxon>
        <taxon>Nocardiopsidaceae</taxon>
        <taxon>Nocardiopsis</taxon>
    </lineage>
</organism>
<dbReference type="AlphaFoldDB" id="A0A9W6UHM6"/>
<dbReference type="Proteomes" id="UP001165092">
    <property type="component" value="Unassembled WGS sequence"/>
</dbReference>
<dbReference type="CDD" id="cd01745">
    <property type="entry name" value="GATase1_2"/>
    <property type="match status" value="1"/>
</dbReference>
<comment type="caution">
    <text evidence="1">The sequence shown here is derived from an EMBL/GenBank/DDBJ whole genome shotgun (WGS) entry which is preliminary data.</text>
</comment>
<dbReference type="InterPro" id="IPR029062">
    <property type="entry name" value="Class_I_gatase-like"/>
</dbReference>
<dbReference type="Pfam" id="PF07722">
    <property type="entry name" value="Peptidase_C26"/>
    <property type="match status" value="1"/>
</dbReference>
<reference evidence="1" key="1">
    <citation type="submission" date="2023-02" db="EMBL/GenBank/DDBJ databases">
        <title>Nocardiopsis ansamitocini NBRC 112285.</title>
        <authorList>
            <person name="Ichikawa N."/>
            <person name="Sato H."/>
            <person name="Tonouchi N."/>
        </authorList>
    </citation>
    <scope>NUCLEOTIDE SEQUENCE</scope>
    <source>
        <strain evidence="1">NBRC 112285</strain>
    </source>
</reference>
<dbReference type="SUPFAM" id="SSF52317">
    <property type="entry name" value="Class I glutamine amidotransferase-like"/>
    <property type="match status" value="1"/>
</dbReference>
<evidence type="ECO:0000313" key="2">
    <source>
        <dbReference type="Proteomes" id="UP001165092"/>
    </source>
</evidence>
<keyword evidence="1" id="KW-0378">Hydrolase</keyword>
<dbReference type="InterPro" id="IPR044668">
    <property type="entry name" value="PuuD-like"/>
</dbReference>
<dbReference type="RefSeq" id="WP_285756998.1">
    <property type="nucleotide sequence ID" value="NZ_BSQG01000001.1"/>
</dbReference>
<dbReference type="PROSITE" id="PS51273">
    <property type="entry name" value="GATASE_TYPE_1"/>
    <property type="match status" value="1"/>
</dbReference>
<dbReference type="GO" id="GO:0033969">
    <property type="term" value="F:gamma-glutamyl-gamma-aminobutyrate hydrolase activity"/>
    <property type="evidence" value="ECO:0007669"/>
    <property type="project" value="TreeGrafter"/>
</dbReference>
<dbReference type="PANTHER" id="PTHR43235:SF1">
    <property type="entry name" value="GLUTAMINE AMIDOTRANSFERASE PB2B2.05-RELATED"/>
    <property type="match status" value="1"/>
</dbReference>
<keyword evidence="2" id="KW-1185">Reference proteome</keyword>
<sequence>MSPARPVIGLSAYSEHARWGEAWSMPATLLPQAYADAVAAAGALPLLIPSVTGVAAIVDRVDALILAGGGDIDPARYGASPDAETAGVRPERDGAESELLAAALERGTPVLGICRGMQLLNVARGGTLHQHLPDVVGHSGHRSEVAVFGPHDVKVAPDSLTARALGETALSVPSYHHQAVDRLGRDVIATAWCDDGTVEAVEYTDRPDVLGVQWHPEMGADPRLLAWFTERARVSALDHR</sequence>
<evidence type="ECO:0000313" key="1">
    <source>
        <dbReference type="EMBL" id="GLU46145.1"/>
    </source>
</evidence>
<accession>A0A9W6UHM6</accession>
<dbReference type="InterPro" id="IPR011697">
    <property type="entry name" value="Peptidase_C26"/>
</dbReference>
<proteinExistence type="predicted"/>
<dbReference type="PANTHER" id="PTHR43235">
    <property type="entry name" value="GLUTAMINE AMIDOTRANSFERASE PB2B2.05-RELATED"/>
    <property type="match status" value="1"/>
</dbReference>
<dbReference type="GO" id="GO:0005829">
    <property type="term" value="C:cytosol"/>
    <property type="evidence" value="ECO:0007669"/>
    <property type="project" value="TreeGrafter"/>
</dbReference>
<gene>
    <name evidence="1" type="ORF">Nans01_04960</name>
</gene>
<name>A0A9W6UHM6_9ACTN</name>
<dbReference type="GO" id="GO:0006598">
    <property type="term" value="P:polyamine catabolic process"/>
    <property type="evidence" value="ECO:0007669"/>
    <property type="project" value="TreeGrafter"/>
</dbReference>
<dbReference type="Gene3D" id="3.40.50.880">
    <property type="match status" value="1"/>
</dbReference>
<protein>
    <submittedName>
        <fullName evidence="1">Gamma-glutamyl-gamma-aminobutyrate hydrolase</fullName>
    </submittedName>
</protein>